<comment type="caution">
    <text evidence="1">The sequence shown here is derived from an EMBL/GenBank/DDBJ whole genome shotgun (WGS) entry which is preliminary data.</text>
</comment>
<dbReference type="AlphaFoldDB" id="A0A2H9T2L6"/>
<evidence type="ECO:0000313" key="1">
    <source>
        <dbReference type="EMBL" id="PJE77456.1"/>
    </source>
</evidence>
<dbReference type="EMBL" id="NSIT01000588">
    <property type="protein sequence ID" value="PJE77456.1"/>
    <property type="molecule type" value="Genomic_DNA"/>
</dbReference>
<protein>
    <submittedName>
        <fullName evidence="1">Uncharacterized protein</fullName>
    </submittedName>
</protein>
<proteinExistence type="predicted"/>
<reference evidence="1" key="1">
    <citation type="journal article" date="2017" name="Appl. Environ. Microbiol.">
        <title>Molecular characterization of an Endozoicomonas-like organism causing infection in king scallop Pecten maximus L.</title>
        <authorList>
            <person name="Cano I."/>
            <person name="van Aerle R."/>
            <person name="Ross S."/>
            <person name="Verner-Jeffreys D.W."/>
            <person name="Paley R.K."/>
            <person name="Rimmer G."/>
            <person name="Ryder D."/>
            <person name="Hooper P."/>
            <person name="Stone D."/>
            <person name="Feist S.W."/>
        </authorList>
    </citation>
    <scope>NUCLEOTIDE SEQUENCE</scope>
</reference>
<organism evidence="1">
    <name type="scientific">invertebrate metagenome</name>
    <dbReference type="NCBI Taxonomy" id="1711999"/>
    <lineage>
        <taxon>unclassified sequences</taxon>
        <taxon>metagenomes</taxon>
        <taxon>organismal metagenomes</taxon>
    </lineage>
</organism>
<accession>A0A2H9T2L6</accession>
<gene>
    <name evidence="1" type="ORF">CI610_03620</name>
</gene>
<sequence>MLKCRDILTTRPPRPLLSDLPEEQMLNVLLGKTSVRHENIDISDDVRKDLTCLGVRFLCTCMCIPTQVERVII</sequence>
<name>A0A2H9T2L6_9ZZZZ</name>